<gene>
    <name evidence="1" type="ORF">PHIM7_337</name>
</gene>
<protein>
    <submittedName>
        <fullName evidence="1">Uncharacterized protein</fullName>
    </submittedName>
</protein>
<sequence>MYSKEQLSEVMKAAWANYRARREGYGAWQIAARPAEFSFATALKTAWRKFKTAAANQARFDALPEDQKKVVAALIQAYEDAVYLPAHMSMSRRREEISQKINQMCGFYLDEFRPKM</sequence>
<name>A0A0F6WBZ2_9CAUD</name>
<evidence type="ECO:0000313" key="1">
    <source>
        <dbReference type="EMBL" id="AKF12882.1"/>
    </source>
</evidence>
<proteinExistence type="predicted"/>
<reference evidence="1 2" key="1">
    <citation type="submission" date="2015-04" db="EMBL/GenBank/DDBJ databases">
        <authorList>
            <person name="Schouten J.T."/>
            <person name="Crockett J.T."/>
            <person name="Hodson T.S."/>
            <person name="Hyde J.R."/>
            <person name="Smith T.A."/>
            <person name="Merrill B.D."/>
            <person name="Crook M.B."/>
            <person name="Griffitts J.S."/>
            <person name="Burnett S.H."/>
            <person name="Grose J.H."/>
            <person name="Breakwell D.P."/>
        </authorList>
    </citation>
    <scope>NUCLEOTIDE SEQUENCE [LARGE SCALE GENOMIC DNA]</scope>
</reference>
<keyword evidence="2" id="KW-1185">Reference proteome</keyword>
<organism evidence="1 2">
    <name type="scientific">Sinorhizobium phage phiM7</name>
    <dbReference type="NCBI Taxonomy" id="1647403"/>
    <lineage>
        <taxon>Viruses</taxon>
        <taxon>Duplodnaviria</taxon>
        <taxon>Heunggongvirae</taxon>
        <taxon>Uroviricota</taxon>
        <taxon>Caudoviricetes</taxon>
        <taxon>Emdodecavirus</taxon>
        <taxon>Emdodecavirus M7</taxon>
    </lineage>
</organism>
<dbReference type="Proteomes" id="UP000221947">
    <property type="component" value="Segment"/>
</dbReference>
<evidence type="ECO:0000313" key="2">
    <source>
        <dbReference type="Proteomes" id="UP000221947"/>
    </source>
</evidence>
<accession>A0A0F6WBZ2</accession>
<dbReference type="EMBL" id="KR052480">
    <property type="protein sequence ID" value="AKF12882.1"/>
    <property type="molecule type" value="Genomic_DNA"/>
</dbReference>